<dbReference type="Pfam" id="PF14924">
    <property type="entry name" value="MAP10_N"/>
    <property type="match status" value="1"/>
</dbReference>
<keyword evidence="5" id="KW-0131">Cell cycle</keyword>
<comment type="similarity">
    <text evidence="1">Belongs to the BORA family.</text>
</comment>
<evidence type="ECO:0000256" key="5">
    <source>
        <dbReference type="ARBA" id="ARBA00023306"/>
    </source>
</evidence>
<evidence type="ECO:0000313" key="8">
    <source>
        <dbReference type="Proteomes" id="UP000250275"/>
    </source>
</evidence>
<dbReference type="EMBL" id="KQ765605">
    <property type="protein sequence ID" value="OAD53854.1"/>
    <property type="molecule type" value="Genomic_DNA"/>
</dbReference>
<feature type="compositionally biased region" description="Polar residues" evidence="6">
    <location>
        <begin position="1"/>
        <end position="11"/>
    </location>
</feature>
<feature type="region of interest" description="Disordered" evidence="6">
    <location>
        <begin position="1"/>
        <end position="21"/>
    </location>
</feature>
<accession>A0A310S7F9</accession>
<dbReference type="GO" id="GO:0051301">
    <property type="term" value="P:cell division"/>
    <property type="evidence" value="ECO:0007669"/>
    <property type="project" value="UniProtKB-KW"/>
</dbReference>
<dbReference type="GO" id="GO:0019901">
    <property type="term" value="F:protein kinase binding"/>
    <property type="evidence" value="ECO:0007669"/>
    <property type="project" value="TreeGrafter"/>
</dbReference>
<dbReference type="OrthoDB" id="10020858at2759"/>
<evidence type="ECO:0000313" key="7">
    <source>
        <dbReference type="EMBL" id="OAD53854.1"/>
    </source>
</evidence>
<evidence type="ECO:0000256" key="4">
    <source>
        <dbReference type="ARBA" id="ARBA00022776"/>
    </source>
</evidence>
<evidence type="ECO:0000256" key="6">
    <source>
        <dbReference type="SAM" id="MobiDB-lite"/>
    </source>
</evidence>
<keyword evidence="4" id="KW-0498">Mitosis</keyword>
<protein>
    <recommendedName>
        <fullName evidence="2">Protein aurora borealis</fullName>
    </recommendedName>
</protein>
<sequence length="815" mass="93184">MEQLKWTTPMKNGNERENTTNSPIIYKTPVKQYETNLKHTTYQSNMSCFNVLPNHITPPSGLTKFIARNPFESDISNRLHLSVISPTVFSKVSNSSQHSSEFAWSVDELALIQPAKIEEFPMQQIHCIDPETEIKAQAAIDQFFNENEIIPSPWEINRKEIRTKIEVDTPVRATSDLNSESSKSKKDGWSQTILTFPSELPSHVMEILKPYFTFIQEQNVESDDANSSNNSLRRKLFFNHEDCIDNDKDCLFPVEINESLVLSSSPPQSGMLLHGTPLKQSPNGNCYHDISQINVRNLSPTNISPIHSTINMSCESIKSRSRSVVRLNFTADMSIDQSNIKHKELTDNHSIEEKVDNILNLENNSMCIQVDTLAEIKVLEKKSTQTEYNYENRILELKNHNAESTFKNLTDSCKMNTNENSMFQQTNAILGISDQQSGSNSVQDAGYQTYSMSNTTNVIDSYNSSPVKQKVYRRDRILMTDDEFRLADWKENVKNIFSSTPSRIYAEKLQKILPNELGVDLQFIDMPLFRIFQSDFLLTKPDRSKEIIRGYGMHTVDFNVGKVYLFTRNSSELIEKMRLKPLLLDVYKIKEILICPEEVMKDPLGKSVIPMPGCLCDHMTMASNDVYHLPKSYEIKNTFGLVDEEYNPTGYISIFFRLTCFGTYTINAFSIMGKKLLFKNTGSFNEFLCTKVPYPNEDERRAAEASTKFCLPQKIFEESELDTPPRPINIAGLVLICKELQQKDGYPPNIIPPNYPPKIPNIEIEEIKFDVERTRRKGFKKVVQEESDIVINRTFITEHRTCINVGCAGNICTGQ</sequence>
<gene>
    <name evidence="7" type="ORF">WN48_08827</name>
</gene>
<evidence type="ECO:0000256" key="2">
    <source>
        <dbReference type="ARBA" id="ARBA00020055"/>
    </source>
</evidence>
<dbReference type="PANTHER" id="PTHR14728:SF2">
    <property type="entry name" value="PROTEIN AURORA BOREALIS"/>
    <property type="match status" value="1"/>
</dbReference>
<keyword evidence="8" id="KW-1185">Reference proteome</keyword>
<name>A0A310S7F9_9HYME</name>
<dbReference type="GO" id="GO:0005634">
    <property type="term" value="C:nucleus"/>
    <property type="evidence" value="ECO:0007669"/>
    <property type="project" value="TreeGrafter"/>
</dbReference>
<dbReference type="GO" id="GO:0005737">
    <property type="term" value="C:cytoplasm"/>
    <property type="evidence" value="ECO:0007669"/>
    <property type="project" value="TreeGrafter"/>
</dbReference>
<dbReference type="GO" id="GO:0060236">
    <property type="term" value="P:regulation of mitotic spindle organization"/>
    <property type="evidence" value="ECO:0007669"/>
    <property type="project" value="TreeGrafter"/>
</dbReference>
<dbReference type="PANTHER" id="PTHR14728">
    <property type="entry name" value="PROTEIN AURORA BOREALIS"/>
    <property type="match status" value="1"/>
</dbReference>
<dbReference type="PRINTS" id="PR02038">
    <property type="entry name" value="AURORABORA"/>
</dbReference>
<dbReference type="Pfam" id="PF15280">
    <property type="entry name" value="BORA_N"/>
    <property type="match status" value="1"/>
</dbReference>
<dbReference type="GO" id="GO:0007088">
    <property type="term" value="P:regulation of mitotic nuclear division"/>
    <property type="evidence" value="ECO:0007669"/>
    <property type="project" value="TreeGrafter"/>
</dbReference>
<proteinExistence type="inferred from homology"/>
<evidence type="ECO:0000256" key="3">
    <source>
        <dbReference type="ARBA" id="ARBA00022618"/>
    </source>
</evidence>
<evidence type="ECO:0000256" key="1">
    <source>
        <dbReference type="ARBA" id="ARBA00010963"/>
    </source>
</evidence>
<dbReference type="Proteomes" id="UP000250275">
    <property type="component" value="Unassembled WGS sequence"/>
</dbReference>
<dbReference type="InterPro" id="IPR023252">
    <property type="entry name" value="Aurora_borealis_protein"/>
</dbReference>
<keyword evidence="3" id="KW-0132">Cell division</keyword>
<dbReference type="AlphaFoldDB" id="A0A310S7F9"/>
<organism evidence="7 8">
    <name type="scientific">Eufriesea mexicana</name>
    <dbReference type="NCBI Taxonomy" id="516756"/>
    <lineage>
        <taxon>Eukaryota</taxon>
        <taxon>Metazoa</taxon>
        <taxon>Ecdysozoa</taxon>
        <taxon>Arthropoda</taxon>
        <taxon>Hexapoda</taxon>
        <taxon>Insecta</taxon>
        <taxon>Pterygota</taxon>
        <taxon>Neoptera</taxon>
        <taxon>Endopterygota</taxon>
        <taxon>Hymenoptera</taxon>
        <taxon>Apocrita</taxon>
        <taxon>Aculeata</taxon>
        <taxon>Apoidea</taxon>
        <taxon>Anthophila</taxon>
        <taxon>Apidae</taxon>
        <taxon>Eufriesea</taxon>
    </lineage>
</organism>
<reference evidence="7 8" key="1">
    <citation type="submission" date="2015-07" db="EMBL/GenBank/DDBJ databases">
        <title>The genome of Eufriesea mexicana.</title>
        <authorList>
            <person name="Pan H."/>
            <person name="Kapheim K."/>
        </authorList>
    </citation>
    <scope>NUCLEOTIDE SEQUENCE [LARGE SCALE GENOMIC DNA]</scope>
    <source>
        <strain evidence="7">0111107269</strain>
        <tissue evidence="7">Whole body</tissue>
    </source>
</reference>